<dbReference type="PANTHER" id="PTHR33753">
    <property type="entry name" value="1,4-BETA-D-GLUCAN CELLOBIOHYDROLASE B"/>
    <property type="match status" value="1"/>
</dbReference>
<keyword evidence="7 9" id="KW-0326">Glycosidase</keyword>
<evidence type="ECO:0000256" key="5">
    <source>
        <dbReference type="ARBA" id="ARBA00023001"/>
    </source>
</evidence>
<evidence type="ECO:0000256" key="3">
    <source>
        <dbReference type="ARBA" id="ARBA00022729"/>
    </source>
</evidence>
<keyword evidence="4 9" id="KW-0378">Hydrolase</keyword>
<protein>
    <recommendedName>
        <fullName evidence="9">Glucanase</fullName>
        <ecNumber evidence="9">3.2.1.-</ecNumber>
    </recommendedName>
</protein>
<gene>
    <name evidence="12" type="ORF">PPACK8108_LOCUS8328</name>
</gene>
<keyword evidence="13" id="KW-1185">Reference proteome</keyword>
<dbReference type="Pfam" id="PF00840">
    <property type="entry name" value="Glyco_hydro_7"/>
    <property type="match status" value="1"/>
</dbReference>
<dbReference type="InterPro" id="IPR037019">
    <property type="entry name" value="Glyco_hydro_7_sf"/>
</dbReference>
<feature type="signal peptide" evidence="11">
    <location>
        <begin position="1"/>
        <end position="19"/>
    </location>
</feature>
<evidence type="ECO:0000256" key="8">
    <source>
        <dbReference type="ARBA" id="ARBA00023326"/>
    </source>
</evidence>
<dbReference type="PRINTS" id="PR00734">
    <property type="entry name" value="GLHYDRLASE7"/>
</dbReference>
<evidence type="ECO:0000256" key="1">
    <source>
        <dbReference type="ARBA" id="ARBA00001641"/>
    </source>
</evidence>
<feature type="region of interest" description="Disordered" evidence="10">
    <location>
        <begin position="409"/>
        <end position="438"/>
    </location>
</feature>
<dbReference type="Proteomes" id="UP001153365">
    <property type="component" value="Unassembled WGS sequence"/>
</dbReference>
<dbReference type="InterPro" id="IPR001722">
    <property type="entry name" value="Glyco_hydro_7"/>
</dbReference>
<evidence type="ECO:0000256" key="9">
    <source>
        <dbReference type="RuleBase" id="RU361164"/>
    </source>
</evidence>
<evidence type="ECO:0000313" key="12">
    <source>
        <dbReference type="EMBL" id="CAH7673465.1"/>
    </source>
</evidence>
<organism evidence="12 13">
    <name type="scientific">Phakopsora pachyrhizi</name>
    <name type="common">Asian soybean rust disease fungus</name>
    <dbReference type="NCBI Taxonomy" id="170000"/>
    <lineage>
        <taxon>Eukaryota</taxon>
        <taxon>Fungi</taxon>
        <taxon>Dikarya</taxon>
        <taxon>Basidiomycota</taxon>
        <taxon>Pucciniomycotina</taxon>
        <taxon>Pucciniomycetes</taxon>
        <taxon>Pucciniales</taxon>
        <taxon>Phakopsoraceae</taxon>
        <taxon>Phakopsora</taxon>
    </lineage>
</organism>
<sequence>MKYFIFLAVAFHYFASNNAQGVGTMTTETQPKFVFQSCTGKDSCKPVDGTVTVDANWRWTHDKQGKNCYTGNTWDSTLCPDGATCAKNCVLDGADYKSTYGVTSDKDGASLTLNFVTNGAYSKNIGSRLYALASDGNYQMFSLKNKRFSFTVDVSNLPCGLNGALYFSRMKKDGGKSETNLAASKYGTGYCDAQCPTDIKWINGKANSEGWKAAPNDPGKNTGNGDMGSCCPEFDVWEANSVSQAFTPHPCKDIEPTVCIKDECGNNPDGSGRYSSSCDKDGCDFASYRWGAKEFYGKDKKVDTSSPFTVHTDFVTKDGTDKGELIEIRRSYVQKGNTIQNEAVTLKELDKPFDSITDEFCDATKKLTKDTNDFQAKGGMKTMSKAVEEMVLVFSIWDDQMAEMQWLDSNYPTDKTGPGVERGTCKSGEGKPETVRSKHAGASVTFSDVKIGPIESTGNSTIQAKGKRAKRCTAGHKVN</sequence>
<evidence type="ECO:0000256" key="10">
    <source>
        <dbReference type="SAM" id="MobiDB-lite"/>
    </source>
</evidence>
<dbReference type="AlphaFoldDB" id="A0AAV0AWH4"/>
<keyword evidence="6" id="KW-0119">Carbohydrate metabolism</keyword>
<name>A0AAV0AWH4_PHAPC</name>
<comment type="similarity">
    <text evidence="2 9">Belongs to the glycosyl hydrolase 7 (cellulase C) family.</text>
</comment>
<dbReference type="SUPFAM" id="SSF49899">
    <property type="entry name" value="Concanavalin A-like lectins/glucanases"/>
    <property type="match status" value="1"/>
</dbReference>
<reference evidence="12" key="1">
    <citation type="submission" date="2022-06" db="EMBL/GenBank/DDBJ databases">
        <authorList>
            <consortium name="SYNGENTA / RWTH Aachen University"/>
        </authorList>
    </citation>
    <scope>NUCLEOTIDE SEQUENCE</scope>
</reference>
<keyword evidence="8 9" id="KW-0624">Polysaccharide degradation</keyword>
<evidence type="ECO:0000256" key="2">
    <source>
        <dbReference type="ARBA" id="ARBA00006044"/>
    </source>
</evidence>
<evidence type="ECO:0000256" key="11">
    <source>
        <dbReference type="SAM" id="SignalP"/>
    </source>
</evidence>
<keyword evidence="5 9" id="KW-0136">Cellulose degradation</keyword>
<proteinExistence type="inferred from homology"/>
<dbReference type="Gene3D" id="2.70.100.10">
    <property type="entry name" value="Glycoside hydrolase, family 7, domain"/>
    <property type="match status" value="1"/>
</dbReference>
<dbReference type="InterPro" id="IPR013320">
    <property type="entry name" value="ConA-like_dom_sf"/>
</dbReference>
<evidence type="ECO:0000256" key="6">
    <source>
        <dbReference type="ARBA" id="ARBA00023277"/>
    </source>
</evidence>
<evidence type="ECO:0000256" key="7">
    <source>
        <dbReference type="ARBA" id="ARBA00023295"/>
    </source>
</evidence>
<feature type="chain" id="PRO_5043650744" description="Glucanase" evidence="11">
    <location>
        <begin position="20"/>
        <end position="479"/>
    </location>
</feature>
<dbReference type="EC" id="3.2.1.-" evidence="9"/>
<dbReference type="EMBL" id="CALTRL010001708">
    <property type="protein sequence ID" value="CAH7673465.1"/>
    <property type="molecule type" value="Genomic_DNA"/>
</dbReference>
<dbReference type="CDD" id="cd07999">
    <property type="entry name" value="GH7_CBH_EG"/>
    <property type="match status" value="1"/>
</dbReference>
<keyword evidence="3 11" id="KW-0732">Signal</keyword>
<comment type="caution">
    <text evidence="12">The sequence shown here is derived from an EMBL/GenBank/DDBJ whole genome shotgun (WGS) entry which is preliminary data.</text>
</comment>
<accession>A0AAV0AWH4</accession>
<evidence type="ECO:0000313" key="13">
    <source>
        <dbReference type="Proteomes" id="UP001153365"/>
    </source>
</evidence>
<dbReference type="GO" id="GO:0016162">
    <property type="term" value="F:cellulose 1,4-beta-cellobiosidase activity"/>
    <property type="evidence" value="ECO:0007669"/>
    <property type="project" value="UniProtKB-EC"/>
</dbReference>
<comment type="catalytic activity">
    <reaction evidence="1">
        <text>Hydrolysis of (1-&gt;4)-beta-D-glucosidic linkages in cellulose and cellotetraose, releasing cellobiose from the non-reducing ends of the chains.</text>
        <dbReference type="EC" id="3.2.1.91"/>
    </reaction>
</comment>
<evidence type="ECO:0000256" key="4">
    <source>
        <dbReference type="ARBA" id="ARBA00022801"/>
    </source>
</evidence>
<dbReference type="PANTHER" id="PTHR33753:SF2">
    <property type="entry name" value="GLYCOSIDE HYDROLASE FAMILY 7 PROTEIN"/>
    <property type="match status" value="1"/>
</dbReference>
<dbReference type="GO" id="GO:0030245">
    <property type="term" value="P:cellulose catabolic process"/>
    <property type="evidence" value="ECO:0007669"/>
    <property type="project" value="UniProtKB-KW"/>
</dbReference>